<gene>
    <name evidence="2" type="ORF">HNR19_000709</name>
</gene>
<accession>A0A853BYH9</accession>
<dbReference type="AlphaFoldDB" id="A0A853BYH9"/>
<feature type="chain" id="PRO_5032967877" evidence="1">
    <location>
        <begin position="32"/>
        <end position="136"/>
    </location>
</feature>
<dbReference type="RefSeq" id="WP_179666657.1">
    <property type="nucleotide sequence ID" value="NZ_JACCFP010000001.1"/>
</dbReference>
<dbReference type="EMBL" id="JACCFP010000001">
    <property type="protein sequence ID" value="NYJ00011.1"/>
    <property type="molecule type" value="Genomic_DNA"/>
</dbReference>
<evidence type="ECO:0000313" key="3">
    <source>
        <dbReference type="Proteomes" id="UP000530424"/>
    </source>
</evidence>
<dbReference type="Proteomes" id="UP000530424">
    <property type="component" value="Unassembled WGS sequence"/>
</dbReference>
<evidence type="ECO:0000313" key="2">
    <source>
        <dbReference type="EMBL" id="NYJ00011.1"/>
    </source>
</evidence>
<keyword evidence="1" id="KW-0732">Signal</keyword>
<reference evidence="2 3" key="1">
    <citation type="submission" date="2020-07" db="EMBL/GenBank/DDBJ databases">
        <title>Sequencing the genomes of 1000 actinobacteria strains.</title>
        <authorList>
            <person name="Klenk H.-P."/>
        </authorList>
    </citation>
    <scope>NUCLEOTIDE SEQUENCE [LARGE SCALE GENOMIC DNA]</scope>
    <source>
        <strain evidence="2 3">DSM 103833</strain>
    </source>
</reference>
<name>A0A853BYH9_9ACTN</name>
<comment type="caution">
    <text evidence="2">The sequence shown here is derived from an EMBL/GenBank/DDBJ whole genome shotgun (WGS) entry which is preliminary data.</text>
</comment>
<proteinExistence type="predicted"/>
<sequence>MKKIQMRITGLLAAVIGVALLGGLVAGVADADETGGPGGRLQAPTQQAPHPKTIVKVTGDAANGFGVHYLDGTAEFPPTDSEAAAECGEYDRVIERVRCRTEVRTWYHDLASMQWTIRYFKAKLRDASSDEGGAAG</sequence>
<evidence type="ECO:0000256" key="1">
    <source>
        <dbReference type="SAM" id="SignalP"/>
    </source>
</evidence>
<keyword evidence="3" id="KW-1185">Reference proteome</keyword>
<organism evidence="2 3">
    <name type="scientific">Nocardioides thalensis</name>
    <dbReference type="NCBI Taxonomy" id="1914755"/>
    <lineage>
        <taxon>Bacteria</taxon>
        <taxon>Bacillati</taxon>
        <taxon>Actinomycetota</taxon>
        <taxon>Actinomycetes</taxon>
        <taxon>Propionibacteriales</taxon>
        <taxon>Nocardioidaceae</taxon>
        <taxon>Nocardioides</taxon>
    </lineage>
</organism>
<feature type="signal peptide" evidence="1">
    <location>
        <begin position="1"/>
        <end position="31"/>
    </location>
</feature>
<protein>
    <submittedName>
        <fullName evidence="2">Uncharacterized protein</fullName>
    </submittedName>
</protein>